<name>A0ABW2V6Z1_9BACL</name>
<dbReference type="Gene3D" id="3.40.50.300">
    <property type="entry name" value="P-loop containing nucleotide triphosphate hydrolases"/>
    <property type="match status" value="1"/>
</dbReference>
<proteinExistence type="inferred from homology"/>
<dbReference type="PANTHER" id="PTHR30486:SF6">
    <property type="entry name" value="TYPE IV PILUS RETRACTATION ATPASE PILT"/>
    <property type="match status" value="1"/>
</dbReference>
<dbReference type="InterPro" id="IPR027417">
    <property type="entry name" value="P-loop_NTPase"/>
</dbReference>
<evidence type="ECO:0000256" key="1">
    <source>
        <dbReference type="ARBA" id="ARBA00006611"/>
    </source>
</evidence>
<dbReference type="Gene3D" id="3.30.450.380">
    <property type="match status" value="1"/>
</dbReference>
<dbReference type="InterPro" id="IPR001482">
    <property type="entry name" value="T2SS/T4SS_dom"/>
</dbReference>
<dbReference type="PANTHER" id="PTHR30486">
    <property type="entry name" value="TWITCHING MOTILITY PROTEIN PILT"/>
    <property type="match status" value="1"/>
</dbReference>
<keyword evidence="4" id="KW-1185">Reference proteome</keyword>
<evidence type="ECO:0000313" key="3">
    <source>
        <dbReference type="EMBL" id="MFC7750986.1"/>
    </source>
</evidence>
<dbReference type="Proteomes" id="UP001596528">
    <property type="component" value="Unassembled WGS sequence"/>
</dbReference>
<accession>A0ABW2V6Z1</accession>
<comment type="caution">
    <text evidence="3">The sequence shown here is derived from an EMBL/GenBank/DDBJ whole genome shotgun (WGS) entry which is preliminary data.</text>
</comment>
<dbReference type="InterPro" id="IPR050921">
    <property type="entry name" value="T4SS_GSP_E_ATPase"/>
</dbReference>
<reference evidence="4" key="1">
    <citation type="journal article" date="2019" name="Int. J. Syst. Evol. Microbiol.">
        <title>The Global Catalogue of Microorganisms (GCM) 10K type strain sequencing project: providing services to taxonomists for standard genome sequencing and annotation.</title>
        <authorList>
            <consortium name="The Broad Institute Genomics Platform"/>
            <consortium name="The Broad Institute Genome Sequencing Center for Infectious Disease"/>
            <person name="Wu L."/>
            <person name="Ma J."/>
        </authorList>
    </citation>
    <scope>NUCLEOTIDE SEQUENCE [LARGE SCALE GENOMIC DNA]</scope>
    <source>
        <strain evidence="4">JCM 18657</strain>
    </source>
</reference>
<comment type="similarity">
    <text evidence="1">Belongs to the GSP E family.</text>
</comment>
<dbReference type="EMBL" id="JBHTGQ010000031">
    <property type="protein sequence ID" value="MFC7750986.1"/>
    <property type="molecule type" value="Genomic_DNA"/>
</dbReference>
<evidence type="ECO:0000259" key="2">
    <source>
        <dbReference type="Pfam" id="PF00437"/>
    </source>
</evidence>
<protein>
    <submittedName>
        <fullName evidence="3">ATPase, T2SS/T4P/T4SS family</fullName>
    </submittedName>
</protein>
<organism evidence="3 4">
    <name type="scientific">Paenibacillus thermoaerophilus</name>
    <dbReference type="NCBI Taxonomy" id="1215385"/>
    <lineage>
        <taxon>Bacteria</taxon>
        <taxon>Bacillati</taxon>
        <taxon>Bacillota</taxon>
        <taxon>Bacilli</taxon>
        <taxon>Bacillales</taxon>
        <taxon>Paenibacillaceae</taxon>
        <taxon>Paenibacillus</taxon>
    </lineage>
</organism>
<dbReference type="SUPFAM" id="SSF52540">
    <property type="entry name" value="P-loop containing nucleoside triphosphate hydrolases"/>
    <property type="match status" value="1"/>
</dbReference>
<feature type="domain" description="Bacterial type II secretion system protein E" evidence="2">
    <location>
        <begin position="225"/>
        <end position="396"/>
    </location>
</feature>
<evidence type="ECO:0000313" key="4">
    <source>
        <dbReference type="Proteomes" id="UP001596528"/>
    </source>
</evidence>
<dbReference type="RefSeq" id="WP_138789210.1">
    <property type="nucleotide sequence ID" value="NZ_JBHTGQ010000031.1"/>
</dbReference>
<gene>
    <name evidence="3" type="ORF">ACFQWB_13755</name>
</gene>
<sequence>MAQTEANGFSVLSYMGSRKRAELPVPAGAQERDGAEAGFLQLVEEIRTFLVNERGKSDAEREAYGEALNRAVLGYEEERSRFLTAIRDQLAKRRIPDTPSAAAGGYATLAEAIFAEVIGLNVLESVLGRKEGLEEIQVVGKRVYEVRGGIPVLSAVRFRSLRDVERIQQNLVLFNRDKINLRKRWAEVMLQDGARVTMTGFGFTSEPTLTIRFYTGVRLGLEELASDAFGTLAPAHVGLLRSLLRARVNLVITGATNSGKTSLMKALIGELPDTERLITIEARREMNLKRDWPNKNIIEYETDESDELHNGKQAFKLALRQSPDRICHAEIRDDDANLYVRACTRGHEGSMTTVHVSCLEDVPEAVAEMCMQDGRPMNAVRLAQRIARYVTQVGLEMGVADGKRRLVRMGQYDVDESGRLSFHEWIVWDRRESCWRITGKVRGWAARRIESRDPEGFAALAALGVAEA</sequence>
<dbReference type="Pfam" id="PF00437">
    <property type="entry name" value="T2SSE"/>
    <property type="match status" value="1"/>
</dbReference>
<dbReference type="PROSITE" id="PS00018">
    <property type="entry name" value="EF_HAND_1"/>
    <property type="match status" value="1"/>
</dbReference>
<dbReference type="InterPro" id="IPR018247">
    <property type="entry name" value="EF_Hand_1_Ca_BS"/>
</dbReference>